<dbReference type="KEGG" id="dpf:ON006_04650"/>
<dbReference type="RefSeq" id="WP_244819638.1">
    <property type="nucleotide sequence ID" value="NZ_CP112998.1"/>
</dbReference>
<protein>
    <recommendedName>
        <fullName evidence="3">DUF3945 domain-containing protein</fullName>
    </recommendedName>
</protein>
<proteinExistence type="predicted"/>
<evidence type="ECO:0008006" key="3">
    <source>
        <dbReference type="Google" id="ProtNLM"/>
    </source>
</evidence>
<reference evidence="1" key="1">
    <citation type="submission" date="2022-11" db="EMBL/GenBank/DDBJ databases">
        <title>Dyadobacter pollutisoli sp. nov., isolated from plastic dumped soil.</title>
        <authorList>
            <person name="Kim J.M."/>
            <person name="Kim K.R."/>
            <person name="Lee J.K."/>
            <person name="Hao L."/>
            <person name="Jeon C.O."/>
        </authorList>
    </citation>
    <scope>NUCLEOTIDE SEQUENCE</scope>
    <source>
        <strain evidence="1">U1</strain>
    </source>
</reference>
<name>A0A9E8NAW4_9BACT</name>
<dbReference type="EMBL" id="CP112998">
    <property type="protein sequence ID" value="WAC13249.1"/>
    <property type="molecule type" value="Genomic_DNA"/>
</dbReference>
<gene>
    <name evidence="1" type="ORF">ON006_04650</name>
</gene>
<dbReference type="AlphaFoldDB" id="A0A9E8NAW4"/>
<evidence type="ECO:0000313" key="1">
    <source>
        <dbReference type="EMBL" id="WAC13249.1"/>
    </source>
</evidence>
<evidence type="ECO:0000313" key="2">
    <source>
        <dbReference type="Proteomes" id="UP001164653"/>
    </source>
</evidence>
<sequence length="256" mass="29622">MNQKNFEYLKEQVKFAGFGESLHQQLQENMHKQLPEFALQHQARFGGDQISSWLHFKKSASSELYFFNSYLASLKNQDQTQKINHLFSTNHPGSFTLKEAFNLLQGRAVEKQLVNGDGKRYRAWLQMDFKQTELNGNFKIRQFHTSYGYDLEKSLAKLSLRELAEPDSKSRLLDSLRKGNRQQVTLIDGPKQHKLFVEASPQFKAIIVYDQNAVRQQIQQVTQKQSQQISNQTTVMHAQQSVLNTDKDRQQGLSIG</sequence>
<dbReference type="Proteomes" id="UP001164653">
    <property type="component" value="Chromosome"/>
</dbReference>
<accession>A0A9E8NAW4</accession>
<keyword evidence="2" id="KW-1185">Reference proteome</keyword>
<organism evidence="1 2">
    <name type="scientific">Dyadobacter pollutisoli</name>
    <dbReference type="NCBI Taxonomy" id="2910158"/>
    <lineage>
        <taxon>Bacteria</taxon>
        <taxon>Pseudomonadati</taxon>
        <taxon>Bacteroidota</taxon>
        <taxon>Cytophagia</taxon>
        <taxon>Cytophagales</taxon>
        <taxon>Spirosomataceae</taxon>
        <taxon>Dyadobacter</taxon>
    </lineage>
</organism>